<organism evidence="3 5">
    <name type="scientific">Caproicibacterium lactatifermentans</name>
    <dbReference type="NCBI Taxonomy" id="2666138"/>
    <lineage>
        <taxon>Bacteria</taxon>
        <taxon>Bacillati</taxon>
        <taxon>Bacillota</taxon>
        <taxon>Clostridia</taxon>
        <taxon>Eubacteriales</taxon>
        <taxon>Oscillospiraceae</taxon>
        <taxon>Caproicibacterium</taxon>
    </lineage>
</organism>
<protein>
    <submittedName>
        <fullName evidence="3">Germination protein YpeB</fullName>
    </submittedName>
</protein>
<reference evidence="4" key="3">
    <citation type="journal article" date="2022" name="Int. J. Syst. Evol. Microbiol.">
        <title>Caproicibacterium lactatifermentans sp. nov., isolated from pit clay used for the production of Chinese strong aroma-type liquor.</title>
        <authorList>
            <person name="Wang H."/>
            <person name="Gu Y."/>
            <person name="Zhao D."/>
            <person name="Qiao Z."/>
            <person name="Zheng J."/>
            <person name="Gao J."/>
            <person name="Ren C."/>
            <person name="Xu Y."/>
        </authorList>
    </citation>
    <scope>NUCLEOTIDE SEQUENCE</scope>
    <source>
        <strain evidence="4">JNU-WLY1368</strain>
    </source>
</reference>
<accession>A0A859DMS3</accession>
<dbReference type="InterPro" id="IPR048402">
    <property type="entry name" value="YpeB_N"/>
</dbReference>
<evidence type="ECO:0000313" key="5">
    <source>
        <dbReference type="Proteomes" id="UP000501316"/>
    </source>
</evidence>
<dbReference type="EMBL" id="CP046161">
    <property type="protein sequence ID" value="QKO30257.1"/>
    <property type="molecule type" value="Genomic_DNA"/>
</dbReference>
<dbReference type="EMBL" id="CP046051">
    <property type="protein sequence ID" value="QKN23138.1"/>
    <property type="molecule type" value="Genomic_DNA"/>
</dbReference>
<evidence type="ECO:0000259" key="2">
    <source>
        <dbReference type="Pfam" id="PF20769"/>
    </source>
</evidence>
<dbReference type="KEGG" id="clf:GJQ69_00720"/>
<dbReference type="Pfam" id="PF20769">
    <property type="entry name" value="YPEB_N"/>
    <property type="match status" value="1"/>
</dbReference>
<reference evidence="5 6" key="1">
    <citation type="submission" date="2019-11" db="EMBL/GenBank/DDBJ databases">
        <authorList>
            <person name="Ren C."/>
            <person name="Wang H."/>
            <person name="Xu Y."/>
        </authorList>
    </citation>
    <scope>NUCLEOTIDE SEQUENCE [LARGE SCALE GENOMIC DNA]</scope>
    <source>
        <strain evidence="6">JNU-WLY1368</strain>
        <strain evidence="3 5">LBM 19010</strain>
    </source>
</reference>
<dbReference type="Pfam" id="PF14620">
    <property type="entry name" value="YPEB_PepSY1-2"/>
    <property type="match status" value="1"/>
</dbReference>
<dbReference type="InterPro" id="IPR014239">
    <property type="entry name" value="YpeB_PepSY1-2"/>
</dbReference>
<dbReference type="GO" id="GO:0009847">
    <property type="term" value="P:spore germination"/>
    <property type="evidence" value="ECO:0007669"/>
    <property type="project" value="InterPro"/>
</dbReference>
<evidence type="ECO:0000259" key="1">
    <source>
        <dbReference type="Pfam" id="PF14620"/>
    </source>
</evidence>
<evidence type="ECO:0000313" key="4">
    <source>
        <dbReference type="EMBL" id="QKO30257.1"/>
    </source>
</evidence>
<evidence type="ECO:0000313" key="3">
    <source>
        <dbReference type="EMBL" id="QKN23138.1"/>
    </source>
</evidence>
<dbReference type="Proteomes" id="UP000501316">
    <property type="component" value="Chromosome"/>
</dbReference>
<feature type="domain" description="Sporulation protein YpeB N-terminal" evidence="2">
    <location>
        <begin position="37"/>
        <end position="166"/>
    </location>
</feature>
<dbReference type="Proteomes" id="UP000509623">
    <property type="component" value="Chromosome"/>
</dbReference>
<gene>
    <name evidence="3" type="ORF">GJQ69_00720</name>
    <name evidence="4" type="ORF">GKP14_04050</name>
</gene>
<evidence type="ECO:0000313" key="6">
    <source>
        <dbReference type="Proteomes" id="UP000509623"/>
    </source>
</evidence>
<dbReference type="AlphaFoldDB" id="A0A859DMS3"/>
<proteinExistence type="predicted"/>
<keyword evidence="6" id="KW-1185">Reference proteome</keyword>
<name>A0A859DMS3_9FIRM</name>
<feature type="domain" description="Sporulation protein YpeB PepSY1 and PepSY2" evidence="1">
    <location>
        <begin position="167"/>
        <end position="351"/>
    </location>
</feature>
<sequence length="429" mass="46623">MYFMKNRKAVAVVMGIIAVGAVVTAGALTMRSQAAEKAAKRDLTYTYDRAYGDLRDCVNTISLTLDKSIYANTPTQQNGLAARLMHESGLAKEALATLPVHDSTMNNVSKYITQVGDFAMSLSNRISGGGHITEAEYKTIEKLHTYAQKLSSNLSSLKLDYTSDNLSSQLKQTATDFTNFPSLIYDGPFSDNIQRKNPRALQGKSDVSKADACSIAAKALNLSPSKLTSAADTAGNLPLWNFTSGTTTASVTKKGGVLCSMRSSREITAEKITMDAAKEKATAFLAKCGYKDMQLTYWIKTDGRILFNFAYEENGVRCYPDLVKVGIALDNGDVVELGATGYLMNHMSRSFPSPKYTKEAAQKKVSSRLKVNNSRKVLVPTSGLNEVLCWEFSCIGSNGDRVLVYINCASGMEQQILILQSTDAGILVQ</sequence>
<reference evidence="4" key="2">
    <citation type="journal article" date="2021" name="Appl. Environ. Microbiol.">
        <title>Adaptability of a Caproate-Producing Bacterium Contributes to Its Dominance in an Anaerobic Fermentation System.</title>
        <authorList>
            <person name="Wang H."/>
            <person name="Gu Y."/>
            <person name="Zhou W."/>
            <person name="Zhao D."/>
            <person name="Qiao Z."/>
            <person name="Zheng J."/>
            <person name="Gao J."/>
            <person name="Chen X."/>
            <person name="Ren C."/>
            <person name="Xu Y."/>
        </authorList>
    </citation>
    <scope>NUCLEOTIDE SEQUENCE</scope>
    <source>
        <strain evidence="4">JNU-WLY1368</strain>
    </source>
</reference>